<keyword evidence="2 5" id="KW-0812">Transmembrane</keyword>
<evidence type="ECO:0000259" key="6">
    <source>
        <dbReference type="PROSITE" id="PS50234"/>
    </source>
</evidence>
<dbReference type="AlphaFoldDB" id="A0A934KAQ3"/>
<dbReference type="Gene3D" id="3.40.50.410">
    <property type="entry name" value="von Willebrand factor, type A domain"/>
    <property type="match status" value="1"/>
</dbReference>
<protein>
    <submittedName>
        <fullName evidence="7">VWA domain-containing protein</fullName>
    </submittedName>
</protein>
<dbReference type="InterPro" id="IPR036465">
    <property type="entry name" value="vWFA_dom_sf"/>
</dbReference>
<dbReference type="InterPro" id="IPR002035">
    <property type="entry name" value="VWF_A"/>
</dbReference>
<dbReference type="Pfam" id="PF07584">
    <property type="entry name" value="BatA"/>
    <property type="match status" value="1"/>
</dbReference>
<name>A0A934KAQ3_9BACT</name>
<gene>
    <name evidence="7" type="ORF">JF922_19710</name>
</gene>
<feature type="domain" description="VWFA" evidence="6">
    <location>
        <begin position="87"/>
        <end position="275"/>
    </location>
</feature>
<dbReference type="InterPro" id="IPR024163">
    <property type="entry name" value="Aerotolerance_reg_N"/>
</dbReference>
<dbReference type="RefSeq" id="WP_338204052.1">
    <property type="nucleotide sequence ID" value="NZ_JAEKNR010000198.1"/>
</dbReference>
<feature type="transmembrane region" description="Helical" evidence="5">
    <location>
        <begin position="288"/>
        <end position="311"/>
    </location>
</feature>
<feature type="transmembrane region" description="Helical" evidence="5">
    <location>
        <begin position="56"/>
        <end position="73"/>
    </location>
</feature>
<evidence type="ECO:0000256" key="1">
    <source>
        <dbReference type="ARBA" id="ARBA00022475"/>
    </source>
</evidence>
<dbReference type="PROSITE" id="PS50234">
    <property type="entry name" value="VWFA"/>
    <property type="match status" value="1"/>
</dbReference>
<keyword evidence="8" id="KW-1185">Reference proteome</keyword>
<reference evidence="7" key="1">
    <citation type="submission" date="2020-10" db="EMBL/GenBank/DDBJ databases">
        <title>Ca. Dormibacterota MAGs.</title>
        <authorList>
            <person name="Montgomery K."/>
        </authorList>
    </citation>
    <scope>NUCLEOTIDE SEQUENCE [LARGE SCALE GENOMIC DNA]</scope>
    <source>
        <strain evidence="7">SC8812_S17_10</strain>
    </source>
</reference>
<dbReference type="SMART" id="SM00327">
    <property type="entry name" value="VWA"/>
    <property type="match status" value="1"/>
</dbReference>
<accession>A0A934KAQ3</accession>
<evidence type="ECO:0000313" key="8">
    <source>
        <dbReference type="Proteomes" id="UP000612893"/>
    </source>
</evidence>
<sequence length="315" mass="32818">MSFQSPILLLALAILPLLAALYVFSQRRRRAYAVRFTNLALLGQVMGKGPGFRRHLPAILFGLGTAGLLIAMARPTAAISIPRDRASVMLVVDVSGSMAASDVQPSRIEAARQAGKTLIDRLPGQAQVGLVSFNGQANLTSPLTTDHQAVESALEALRPGGGTAIGDGLQLSVQELARNATPDQNGKRPPTMIVLLTDGASNTGIPPADAAGQAKAAGIPVETVGIGVRGQTTFLGGRLIDGVDEQALQSISAATGGHYFYAAESGALQDVYGTLGSTFGWKIEKVDLTIPVMAAGTLIVLVGGLFSLRWFRLLP</sequence>
<dbReference type="EMBL" id="JAEKNR010000198">
    <property type="protein sequence ID" value="MBJ7600287.1"/>
    <property type="molecule type" value="Genomic_DNA"/>
</dbReference>
<evidence type="ECO:0000313" key="7">
    <source>
        <dbReference type="EMBL" id="MBJ7600287.1"/>
    </source>
</evidence>
<keyword evidence="1" id="KW-1003">Cell membrane</keyword>
<keyword evidence="4 5" id="KW-0472">Membrane</keyword>
<evidence type="ECO:0000256" key="4">
    <source>
        <dbReference type="ARBA" id="ARBA00023136"/>
    </source>
</evidence>
<evidence type="ECO:0000256" key="3">
    <source>
        <dbReference type="ARBA" id="ARBA00022989"/>
    </source>
</evidence>
<proteinExistence type="predicted"/>
<comment type="caution">
    <text evidence="7">The sequence shown here is derived from an EMBL/GenBank/DDBJ whole genome shotgun (WGS) entry which is preliminary data.</text>
</comment>
<keyword evidence="3 5" id="KW-1133">Transmembrane helix</keyword>
<dbReference type="SUPFAM" id="SSF53300">
    <property type="entry name" value="vWA-like"/>
    <property type="match status" value="1"/>
</dbReference>
<dbReference type="Pfam" id="PF13519">
    <property type="entry name" value="VWA_2"/>
    <property type="match status" value="1"/>
</dbReference>
<organism evidence="7 8">
    <name type="scientific">Candidatus Nephthysia bennettiae</name>
    <dbReference type="NCBI Taxonomy" id="3127016"/>
    <lineage>
        <taxon>Bacteria</taxon>
        <taxon>Bacillati</taxon>
        <taxon>Candidatus Dormiibacterota</taxon>
        <taxon>Candidatus Dormibacteria</taxon>
        <taxon>Candidatus Dormibacterales</taxon>
        <taxon>Candidatus Dormibacteraceae</taxon>
        <taxon>Candidatus Nephthysia</taxon>
    </lineage>
</organism>
<evidence type="ECO:0000256" key="2">
    <source>
        <dbReference type="ARBA" id="ARBA00022692"/>
    </source>
</evidence>
<dbReference type="PANTHER" id="PTHR22550">
    <property type="entry name" value="SPORE GERMINATION PROTEIN"/>
    <property type="match status" value="1"/>
</dbReference>
<dbReference type="PANTHER" id="PTHR22550:SF5">
    <property type="entry name" value="LEUCINE ZIPPER PROTEIN 4"/>
    <property type="match status" value="1"/>
</dbReference>
<dbReference type="InterPro" id="IPR050768">
    <property type="entry name" value="UPF0353/GerABKA_families"/>
</dbReference>
<evidence type="ECO:0000256" key="5">
    <source>
        <dbReference type="SAM" id="Phobius"/>
    </source>
</evidence>
<feature type="transmembrane region" description="Helical" evidence="5">
    <location>
        <begin position="6"/>
        <end position="25"/>
    </location>
</feature>
<dbReference type="Proteomes" id="UP000612893">
    <property type="component" value="Unassembled WGS sequence"/>
</dbReference>